<proteinExistence type="predicted"/>
<protein>
    <submittedName>
        <fullName evidence="1">SLAP domain-containing protein</fullName>
    </submittedName>
</protein>
<dbReference type="InterPro" id="IPR030910">
    <property type="entry name" value="SLAP_dom"/>
</dbReference>
<dbReference type="RefSeq" id="WP_274273438.1">
    <property type="nucleotide sequence ID" value="NZ_CP117834.1"/>
</dbReference>
<dbReference type="NCBIfam" id="TIGR04398">
    <property type="entry name" value="SLAP_DUP"/>
    <property type="match status" value="1"/>
</dbReference>
<name>A0ABY7W9M1_9BACI</name>
<dbReference type="Proteomes" id="UP001215143">
    <property type="component" value="Chromosome"/>
</dbReference>
<organism evidence="1 2">
    <name type="scientific">Shouchella hunanensis</name>
    <dbReference type="NCBI Taxonomy" id="766894"/>
    <lineage>
        <taxon>Bacteria</taxon>
        <taxon>Bacillati</taxon>
        <taxon>Bacillota</taxon>
        <taxon>Bacilli</taxon>
        <taxon>Bacillales</taxon>
        <taxon>Bacillaceae</taxon>
        <taxon>Shouchella</taxon>
    </lineage>
</organism>
<accession>A0ABY7W9M1</accession>
<sequence>MQTFQLQSAWRKTIAEGDLNELKALLAVGKTERFIPYRQAFNYRGDLLVTVIIQNQSSEEDVWESKLIACVEEGETIAERSFSIQTVPPYTSMPWTFIFPKDSLAQTPVKTGTLQER</sequence>
<gene>
    <name evidence="1" type="ORF">PQ477_09325</name>
</gene>
<evidence type="ECO:0000313" key="2">
    <source>
        <dbReference type="Proteomes" id="UP001215143"/>
    </source>
</evidence>
<dbReference type="EMBL" id="CP117834">
    <property type="protein sequence ID" value="WDF05612.1"/>
    <property type="molecule type" value="Genomic_DNA"/>
</dbReference>
<reference evidence="1 2" key="1">
    <citation type="submission" date="2023-02" db="EMBL/GenBank/DDBJ databases">
        <authorList>
            <person name="Liu G."/>
        </authorList>
    </citation>
    <scope>NUCLEOTIDE SEQUENCE [LARGE SCALE GENOMIC DNA]</scope>
    <source>
        <strain evidence="1 2">DSM 23008</strain>
    </source>
</reference>
<evidence type="ECO:0000313" key="1">
    <source>
        <dbReference type="EMBL" id="WDF05612.1"/>
    </source>
</evidence>
<keyword evidence="2" id="KW-1185">Reference proteome</keyword>